<protein>
    <submittedName>
        <fullName evidence="1">Permuted papain-like amidase YaeF/Yiix C92 family enzyme</fullName>
    </submittedName>
</protein>
<dbReference type="InterPro" id="IPR038765">
    <property type="entry name" value="Papain-like_cys_pep_sf"/>
</dbReference>
<name>A0A420AR54_SPHD1</name>
<dbReference type="AlphaFoldDB" id="A0A420AR54"/>
<dbReference type="NCBIfam" id="NF007458">
    <property type="entry name" value="PRK10030.1"/>
    <property type="match status" value="1"/>
</dbReference>
<dbReference type="Proteomes" id="UP000286246">
    <property type="component" value="Unassembled WGS sequence"/>
</dbReference>
<reference evidence="1 2" key="1">
    <citation type="submission" date="2018-09" db="EMBL/GenBank/DDBJ databases">
        <title>Genomic Encyclopedia of Type Strains, Phase III (KMG-III): the genomes of soil and plant-associated and newly described type strains.</title>
        <authorList>
            <person name="Whitman W."/>
        </authorList>
    </citation>
    <scope>NUCLEOTIDE SEQUENCE [LARGE SCALE GENOMIC DNA]</scope>
    <source>
        <strain evidence="1 2">CECT 7938</strain>
    </source>
</reference>
<dbReference type="InterPro" id="IPR024453">
    <property type="entry name" value="Peptidase_C92"/>
</dbReference>
<comment type="caution">
    <text evidence="1">The sequence shown here is derived from an EMBL/GenBank/DDBJ whole genome shotgun (WGS) entry which is preliminary data.</text>
</comment>
<proteinExistence type="predicted"/>
<evidence type="ECO:0000313" key="1">
    <source>
        <dbReference type="EMBL" id="RKE46958.1"/>
    </source>
</evidence>
<dbReference type="Gene3D" id="3.90.1720.10">
    <property type="entry name" value="endopeptidase domain like (from Nostoc punctiforme)"/>
    <property type="match status" value="1"/>
</dbReference>
<keyword evidence="2" id="KW-1185">Reference proteome</keyword>
<dbReference type="SUPFAM" id="SSF54001">
    <property type="entry name" value="Cysteine proteinases"/>
    <property type="match status" value="1"/>
</dbReference>
<sequence length="234" mass="26155">MSYLKKIIQMKKIAVFILIIICTLLIGRSYFHINATKAQNGSLDKKVNSSAMLPQLKDGDMIFQSSVSPQCKAVQLATGSPYSHCGLIFHEDGKPYVLEAVQPVTVTSLTDWIARGKNKHYVIKRLKEADKVLSKEVLAKMKGIGEGFLGKNYDATFEWSDNRIYCSELIWKIYQRGAGIEVGKLEKLKDFDLSSAEVKSKLKERYGNQIPLEETVISPASIFNSELLTTVASN</sequence>
<evidence type="ECO:0000313" key="2">
    <source>
        <dbReference type="Proteomes" id="UP000286246"/>
    </source>
</evidence>
<gene>
    <name evidence="1" type="ORF">DFQ12_4116</name>
</gene>
<dbReference type="Pfam" id="PF05708">
    <property type="entry name" value="Peptidase_C92"/>
    <property type="match status" value="1"/>
</dbReference>
<dbReference type="EMBL" id="RAPY01000004">
    <property type="protein sequence ID" value="RKE46958.1"/>
    <property type="molecule type" value="Genomic_DNA"/>
</dbReference>
<accession>A0A420AR54</accession>
<organism evidence="1 2">
    <name type="scientific">Sphingobacterium detergens</name>
    <dbReference type="NCBI Taxonomy" id="1145106"/>
    <lineage>
        <taxon>Bacteria</taxon>
        <taxon>Pseudomonadati</taxon>
        <taxon>Bacteroidota</taxon>
        <taxon>Sphingobacteriia</taxon>
        <taxon>Sphingobacteriales</taxon>
        <taxon>Sphingobacteriaceae</taxon>
        <taxon>Sphingobacterium</taxon>
    </lineage>
</organism>